<comment type="similarity">
    <text evidence="1">Belongs to the 'phage' integrase family.</text>
</comment>
<keyword evidence="4" id="KW-0233">DNA recombination</keyword>
<dbReference type="InterPro" id="IPR050090">
    <property type="entry name" value="Tyrosine_recombinase_XerCD"/>
</dbReference>
<reference evidence="8" key="1">
    <citation type="submission" date="2017-06" db="EMBL/GenBank/DDBJ databases">
        <authorList>
            <person name="LiPuma J."/>
            <person name="Spilker T."/>
        </authorList>
    </citation>
    <scope>NUCLEOTIDE SEQUENCE [LARGE SCALE GENOMIC DNA]</scope>
    <source>
        <strain evidence="8">AU17325</strain>
    </source>
</reference>
<dbReference type="RefSeq" id="WP_089451295.1">
    <property type="nucleotide sequence ID" value="NZ_CP091646.1"/>
</dbReference>
<name>A0A228HNT0_9BURK</name>
<sequence length="399" mass="45626">MRTRFHVVTVRHPSGERLPILLDADRQPIPWVNTYLIQRLRPRLSVSSLVKTLRVLGYMWAWALAESFPLQARLVSGQGLSQDEIVSQLYPWLRRNFQATGKVRKLVVSPNTVAFRLNVVSHCVRWHLECAMSALPVGSPEIRDIRARLTLIERSFATAARARVESSVHAVPLTDDRLQRLLQICHPDACDNPWKMPYRGRNFLIVLMMATLGVRRGELLKLRVSDCHLARAIPEIRVVRSPDDPVDPRINEPQVKTESRHLPCDASLARYLNEYICRARRQIPGANRSPFLFLSRGGQPMSLARVNGLLDQVSVVHPEFDDLHPHCLRSTCATGFRAAGLRNGLDEERIDKHMMYFFGWRSADSVKPYIDAAIRRESCEISLSYQASLFDRSIVRDDR</sequence>
<dbReference type="GO" id="GO:0006310">
    <property type="term" value="P:DNA recombination"/>
    <property type="evidence" value="ECO:0007669"/>
    <property type="project" value="UniProtKB-KW"/>
</dbReference>
<evidence type="ECO:0000256" key="2">
    <source>
        <dbReference type="ARBA" id="ARBA00022908"/>
    </source>
</evidence>
<dbReference type="InterPro" id="IPR013762">
    <property type="entry name" value="Integrase-like_cat_sf"/>
</dbReference>
<dbReference type="EMBL" id="NKFA01000043">
    <property type="protein sequence ID" value="OXI31834.1"/>
    <property type="molecule type" value="Genomic_DNA"/>
</dbReference>
<accession>A0A228HNT0</accession>
<evidence type="ECO:0000256" key="1">
    <source>
        <dbReference type="ARBA" id="ARBA00008857"/>
    </source>
</evidence>
<protein>
    <submittedName>
        <fullName evidence="6">Tyrosine-based site-specific recombinase CMGI-7</fullName>
    </submittedName>
</protein>
<organism evidence="6 8">
    <name type="scientific">Burkholderia aenigmatica</name>
    <dbReference type="NCBI Taxonomy" id="2015348"/>
    <lineage>
        <taxon>Bacteria</taxon>
        <taxon>Pseudomonadati</taxon>
        <taxon>Pseudomonadota</taxon>
        <taxon>Betaproteobacteria</taxon>
        <taxon>Burkholderiales</taxon>
        <taxon>Burkholderiaceae</taxon>
        <taxon>Burkholderia</taxon>
        <taxon>Burkholderia cepacia complex</taxon>
    </lineage>
</organism>
<dbReference type="Proteomes" id="UP000214600">
    <property type="component" value="Unassembled WGS sequence"/>
</dbReference>
<proteinExistence type="inferred from homology"/>
<keyword evidence="2" id="KW-0229">DNA integration</keyword>
<evidence type="ECO:0000256" key="4">
    <source>
        <dbReference type="ARBA" id="ARBA00023172"/>
    </source>
</evidence>
<dbReference type="Pfam" id="PF00589">
    <property type="entry name" value="Phage_integrase"/>
    <property type="match status" value="1"/>
</dbReference>
<dbReference type="GO" id="GO:0015074">
    <property type="term" value="P:DNA integration"/>
    <property type="evidence" value="ECO:0007669"/>
    <property type="project" value="UniProtKB-KW"/>
</dbReference>
<gene>
    <name evidence="7" type="ORF">CFB84_16035</name>
    <name evidence="6" type="ORF">CFB84_41935</name>
</gene>
<dbReference type="AlphaFoldDB" id="A0A228HNT0"/>
<evidence type="ECO:0000256" key="3">
    <source>
        <dbReference type="ARBA" id="ARBA00023125"/>
    </source>
</evidence>
<dbReference type="CDD" id="cd00397">
    <property type="entry name" value="DNA_BRE_C"/>
    <property type="match status" value="1"/>
</dbReference>
<dbReference type="OrthoDB" id="6819422at2"/>
<dbReference type="InterPro" id="IPR002104">
    <property type="entry name" value="Integrase_catalytic"/>
</dbReference>
<comment type="caution">
    <text evidence="6">The sequence shown here is derived from an EMBL/GenBank/DDBJ whole genome shotgun (WGS) entry which is preliminary data.</text>
</comment>
<reference evidence="6 8" key="3">
    <citation type="submission" date="2017-08" db="EMBL/GenBank/DDBJ databases">
        <title>WGS of novel Burkholderia cepaca complex species.</title>
        <authorList>
            <person name="Lipuma J."/>
            <person name="Spilker T."/>
        </authorList>
    </citation>
    <scope>NUCLEOTIDE SEQUENCE [LARGE SCALE GENOMIC DNA]</scope>
    <source>
        <strain evidence="6 8">AU17325</strain>
    </source>
</reference>
<dbReference type="GO" id="GO:0003677">
    <property type="term" value="F:DNA binding"/>
    <property type="evidence" value="ECO:0007669"/>
    <property type="project" value="UniProtKB-KW"/>
</dbReference>
<evidence type="ECO:0000313" key="8">
    <source>
        <dbReference type="Proteomes" id="UP000214600"/>
    </source>
</evidence>
<dbReference type="SUPFAM" id="SSF56349">
    <property type="entry name" value="DNA breaking-rejoining enzymes"/>
    <property type="match status" value="1"/>
</dbReference>
<evidence type="ECO:0000259" key="5">
    <source>
        <dbReference type="PROSITE" id="PS51898"/>
    </source>
</evidence>
<feature type="domain" description="Tyr recombinase" evidence="5">
    <location>
        <begin position="168"/>
        <end position="383"/>
    </location>
</feature>
<dbReference type="PANTHER" id="PTHR30349:SF41">
    <property type="entry name" value="INTEGRASE_RECOMBINASE PROTEIN MJ0367-RELATED"/>
    <property type="match status" value="1"/>
</dbReference>
<evidence type="ECO:0000313" key="7">
    <source>
        <dbReference type="EMBL" id="OXI46315.1"/>
    </source>
</evidence>
<dbReference type="PROSITE" id="PS51898">
    <property type="entry name" value="TYR_RECOMBINASE"/>
    <property type="match status" value="1"/>
</dbReference>
<dbReference type="Gene3D" id="1.10.443.10">
    <property type="entry name" value="Intergrase catalytic core"/>
    <property type="match status" value="1"/>
</dbReference>
<dbReference type="EMBL" id="NKFA01000006">
    <property type="protein sequence ID" value="OXI46315.1"/>
    <property type="molecule type" value="Genomic_DNA"/>
</dbReference>
<dbReference type="InterPro" id="IPR011010">
    <property type="entry name" value="DNA_brk_join_enz"/>
</dbReference>
<reference evidence="6" key="2">
    <citation type="submission" date="2017-06" db="EMBL/GenBank/DDBJ databases">
        <authorList>
            <person name="Kim H.J."/>
            <person name="Triplett B.A."/>
        </authorList>
    </citation>
    <scope>NUCLEOTIDE SEQUENCE [LARGE SCALE GENOMIC DNA]</scope>
    <source>
        <strain evidence="6">AU17325</strain>
    </source>
</reference>
<keyword evidence="3" id="KW-0238">DNA-binding</keyword>
<evidence type="ECO:0000313" key="6">
    <source>
        <dbReference type="EMBL" id="OXI31834.1"/>
    </source>
</evidence>
<dbReference type="PANTHER" id="PTHR30349">
    <property type="entry name" value="PHAGE INTEGRASE-RELATED"/>
    <property type="match status" value="1"/>
</dbReference>